<gene>
    <name evidence="2" type="ORF">BSTOLATCC_MIC37974</name>
</gene>
<evidence type="ECO:0000313" key="3">
    <source>
        <dbReference type="Proteomes" id="UP001162131"/>
    </source>
</evidence>
<accession>A0AAU9JHU1</accession>
<name>A0AAU9JHU1_9CILI</name>
<comment type="caution">
    <text evidence="2">The sequence shown here is derived from an EMBL/GenBank/DDBJ whole genome shotgun (WGS) entry which is preliminary data.</text>
</comment>
<protein>
    <submittedName>
        <fullName evidence="2">Uncharacterized protein</fullName>
    </submittedName>
</protein>
<organism evidence="2 3">
    <name type="scientific">Blepharisma stoltei</name>
    <dbReference type="NCBI Taxonomy" id="1481888"/>
    <lineage>
        <taxon>Eukaryota</taxon>
        <taxon>Sar</taxon>
        <taxon>Alveolata</taxon>
        <taxon>Ciliophora</taxon>
        <taxon>Postciliodesmatophora</taxon>
        <taxon>Heterotrichea</taxon>
        <taxon>Heterotrichida</taxon>
        <taxon>Blepharismidae</taxon>
        <taxon>Blepharisma</taxon>
    </lineage>
</organism>
<evidence type="ECO:0000256" key="1">
    <source>
        <dbReference type="SAM" id="Phobius"/>
    </source>
</evidence>
<keyword evidence="1" id="KW-0812">Transmembrane</keyword>
<reference evidence="2" key="1">
    <citation type="submission" date="2021-09" db="EMBL/GenBank/DDBJ databases">
        <authorList>
            <consortium name="AG Swart"/>
            <person name="Singh M."/>
            <person name="Singh A."/>
            <person name="Seah K."/>
            <person name="Emmerich C."/>
        </authorList>
    </citation>
    <scope>NUCLEOTIDE SEQUENCE</scope>
    <source>
        <strain evidence="2">ATCC30299</strain>
    </source>
</reference>
<keyword evidence="1" id="KW-0472">Membrane</keyword>
<feature type="transmembrane region" description="Helical" evidence="1">
    <location>
        <begin position="207"/>
        <end position="231"/>
    </location>
</feature>
<proteinExistence type="predicted"/>
<feature type="transmembrane region" description="Helical" evidence="1">
    <location>
        <begin position="88"/>
        <end position="121"/>
    </location>
</feature>
<keyword evidence="3" id="KW-1185">Reference proteome</keyword>
<dbReference type="Proteomes" id="UP001162131">
    <property type="component" value="Unassembled WGS sequence"/>
</dbReference>
<keyword evidence="1" id="KW-1133">Transmembrane helix</keyword>
<dbReference type="AlphaFoldDB" id="A0AAU9JHU1"/>
<sequence>MAAVMSTKLLKEAFFQNLKGTGGSDSGSKVNIPSEDPIEVYNHAIKQFNAKCNRTNENGHYEKLTNNWFYKAWMLRWFTRIRADSNCLFLVLSFLASFAIGIIPYLNIIDFTIWFIILLFYEKQRKIHNLNAKISKNPFQYMIFDPEICRQAGLMNAYYELPISALSTVGLKEAQIQMLKGRAGKSGVVIFMVYNDKFRRAYSNFGWLRYFNIVHMIVIVGGIIFANFWLFPKLGISEFAGTGV</sequence>
<evidence type="ECO:0000313" key="2">
    <source>
        <dbReference type="EMBL" id="CAG9325228.1"/>
    </source>
</evidence>
<dbReference type="EMBL" id="CAJZBQ010000037">
    <property type="protein sequence ID" value="CAG9325228.1"/>
    <property type="molecule type" value="Genomic_DNA"/>
</dbReference>